<keyword evidence="1" id="KW-0547">Nucleotide-binding</keyword>
<accession>G7V845</accession>
<evidence type="ECO:0000256" key="4">
    <source>
        <dbReference type="ARBA" id="ARBA00022840"/>
    </source>
</evidence>
<dbReference type="GO" id="GO:0003676">
    <property type="term" value="F:nucleic acid binding"/>
    <property type="evidence" value="ECO:0007669"/>
    <property type="project" value="InterPro"/>
</dbReference>
<dbReference type="STRING" id="580340.Tlie_1654"/>
<feature type="domain" description="Helicase C-terminal" evidence="6">
    <location>
        <begin position="189"/>
        <end position="366"/>
    </location>
</feature>
<dbReference type="InterPro" id="IPR011545">
    <property type="entry name" value="DEAD/DEAH_box_helicase_dom"/>
</dbReference>
<dbReference type="PANTHER" id="PTHR12131:SF1">
    <property type="entry name" value="ATP-DEPENDENT RNA HELICASE SUPV3L1, MITOCHONDRIAL-RELATED"/>
    <property type="match status" value="1"/>
</dbReference>
<dbReference type="Pfam" id="PF00271">
    <property type="entry name" value="Helicase_C"/>
    <property type="match status" value="1"/>
</dbReference>
<evidence type="ECO:0000259" key="5">
    <source>
        <dbReference type="PROSITE" id="PS51192"/>
    </source>
</evidence>
<feature type="domain" description="Helicase ATP-binding" evidence="5">
    <location>
        <begin position="13"/>
        <end position="172"/>
    </location>
</feature>
<dbReference type="Gene3D" id="3.40.50.300">
    <property type="entry name" value="P-loop containing nucleotide triphosphate hydrolases"/>
    <property type="match status" value="2"/>
</dbReference>
<evidence type="ECO:0000256" key="3">
    <source>
        <dbReference type="ARBA" id="ARBA00022806"/>
    </source>
</evidence>
<sequence>MEKFDFYPWQREAFEKIKDKDAIVAAPTGSGKTWVAYLWAGLLNLEGQTTTPNVEKVIFTAPIKALSNERYLDLRKMGFDVGIETGDFKKNEDASVLCCTQEIYTLKYANRPNLRVVIDEFHYIFGDPERARAYIDGVSSTHPDSKMLVMSATFGGSSEVRKYLNRITGRTFELYEGKKRVTELVFLPQKPMTIDKVKDALVFVFSQKGTMELAYRIAKRRKHKGKAEKKRIYEIAEILGVDKVHMPLLRGVGMYHGGMLPKEKLLVEAAFRERLLDVVVGTNALSLGVNLPAKYAVFAQLVRYHDREPISKNEFLQMAGRAGRKGLFDKGFVTWLKDSPFEQRSASTKNIFKALMKAPLERASVVLMPDYGKLLRKQRTLEDEAKFIARFSLPVVNERYVEEELRRDLKIIERAIKELAPPGERERFRKVLADIWYGEMEIGENLEMAQLFMWDGRADALTAAEVINLFEKNYLKALLKVKRFANHLPKGYEFLGMEYLDRTVEELDGTIYGFEEKIREIESTS</sequence>
<evidence type="ECO:0000256" key="2">
    <source>
        <dbReference type="ARBA" id="ARBA00022801"/>
    </source>
</evidence>
<dbReference type="SMART" id="SM00487">
    <property type="entry name" value="DEXDc"/>
    <property type="match status" value="1"/>
</dbReference>
<evidence type="ECO:0000313" key="8">
    <source>
        <dbReference type="Proteomes" id="UP000005868"/>
    </source>
</evidence>
<dbReference type="GO" id="GO:0005524">
    <property type="term" value="F:ATP binding"/>
    <property type="evidence" value="ECO:0007669"/>
    <property type="project" value="UniProtKB-KW"/>
</dbReference>
<dbReference type="KEGG" id="tli:Tlie_1654"/>
<evidence type="ECO:0000259" key="6">
    <source>
        <dbReference type="PROSITE" id="PS51194"/>
    </source>
</evidence>
<dbReference type="OrthoDB" id="9807155at2"/>
<dbReference type="Pfam" id="PF00270">
    <property type="entry name" value="DEAD"/>
    <property type="match status" value="1"/>
</dbReference>
<reference evidence="8" key="1">
    <citation type="submission" date="2011-10" db="EMBL/GenBank/DDBJ databases">
        <title>The complete genome of chromosome of Thermovirga lienii DSM 17291.</title>
        <authorList>
            <consortium name="US DOE Joint Genome Institute (JGI-PGF)"/>
            <person name="Lucas S."/>
            <person name="Copeland A."/>
            <person name="Lapidus A."/>
            <person name="Glavina del Rio T."/>
            <person name="Dalin E."/>
            <person name="Tice H."/>
            <person name="Bruce D."/>
            <person name="Goodwin L."/>
            <person name="Pitluck S."/>
            <person name="Peters L."/>
            <person name="Mikhailova N."/>
            <person name="Saunders E."/>
            <person name="Kyrpides N."/>
            <person name="Mavromatis K."/>
            <person name="Ivanova N."/>
            <person name="Last F.I."/>
            <person name="Brettin T."/>
            <person name="Detter J.C."/>
            <person name="Han C."/>
            <person name="Larimer F."/>
            <person name="Land M."/>
            <person name="Hauser L."/>
            <person name="Markowitz V."/>
            <person name="Cheng J.-F."/>
            <person name="Hugenholtz P."/>
            <person name="Woyke T."/>
            <person name="Wu D."/>
            <person name="Spring S."/>
            <person name="Schroeder M."/>
            <person name="Brambilla E.-M."/>
            <person name="Klenk H.-P."/>
            <person name="Eisen J.A."/>
        </authorList>
    </citation>
    <scope>NUCLEOTIDE SEQUENCE [LARGE SCALE GENOMIC DNA]</scope>
    <source>
        <strain evidence="8">ATCC BAA-1197 / DSM 17291 / Cas60314</strain>
    </source>
</reference>
<dbReference type="AlphaFoldDB" id="G7V845"/>
<protein>
    <submittedName>
        <fullName evidence="7">Helicase domain protein</fullName>
    </submittedName>
</protein>
<name>G7V845_THELD</name>
<keyword evidence="8" id="KW-1185">Reference proteome</keyword>
<dbReference type="GO" id="GO:0016787">
    <property type="term" value="F:hydrolase activity"/>
    <property type="evidence" value="ECO:0007669"/>
    <property type="project" value="UniProtKB-KW"/>
</dbReference>
<keyword evidence="2" id="KW-0378">Hydrolase</keyword>
<dbReference type="PANTHER" id="PTHR12131">
    <property type="entry name" value="ATP-DEPENDENT RNA AND DNA HELICASE"/>
    <property type="match status" value="1"/>
</dbReference>
<dbReference type="HOGENOM" id="CLU_454761_0_0_0"/>
<organism evidence="7 8">
    <name type="scientific">Thermovirga lienii (strain ATCC BAA-1197 / DSM 17291 / Cas60314)</name>
    <dbReference type="NCBI Taxonomy" id="580340"/>
    <lineage>
        <taxon>Bacteria</taxon>
        <taxon>Thermotogati</taxon>
        <taxon>Synergistota</taxon>
        <taxon>Synergistia</taxon>
        <taxon>Synergistales</taxon>
        <taxon>Thermovirgaceae</taxon>
        <taxon>Thermovirga</taxon>
    </lineage>
</organism>
<dbReference type="InterPro" id="IPR001650">
    <property type="entry name" value="Helicase_C-like"/>
</dbReference>
<dbReference type="SUPFAM" id="SSF52540">
    <property type="entry name" value="P-loop containing nucleoside triphosphate hydrolases"/>
    <property type="match status" value="1"/>
</dbReference>
<keyword evidence="3 7" id="KW-0347">Helicase</keyword>
<dbReference type="eggNOG" id="COG4581">
    <property type="taxonomic scope" value="Bacteria"/>
</dbReference>
<dbReference type="Proteomes" id="UP000005868">
    <property type="component" value="Chromosome"/>
</dbReference>
<proteinExistence type="predicted"/>
<keyword evidence="4" id="KW-0067">ATP-binding</keyword>
<dbReference type="PROSITE" id="PS51192">
    <property type="entry name" value="HELICASE_ATP_BIND_1"/>
    <property type="match status" value="1"/>
</dbReference>
<dbReference type="EMBL" id="CP003096">
    <property type="protein sequence ID" value="AER67376.1"/>
    <property type="molecule type" value="Genomic_DNA"/>
</dbReference>
<dbReference type="InterPro" id="IPR050699">
    <property type="entry name" value="RNA-DNA_Helicase"/>
</dbReference>
<reference evidence="7 8" key="2">
    <citation type="journal article" date="2012" name="Stand. Genomic Sci.">
        <title>Genome sequence of the moderately thermophilic, amino-acid-degrading and sulfur-reducing bacterium Thermovirga lienii type strain (Cas60314(T)).</title>
        <authorList>
            <person name="Goker M."/>
            <person name="Saunders E."/>
            <person name="Lapidus A."/>
            <person name="Nolan M."/>
            <person name="Lucas S."/>
            <person name="Hammon N."/>
            <person name="Deshpande S."/>
            <person name="Cheng J.F."/>
            <person name="Han C."/>
            <person name="Tapia R."/>
            <person name="Goodwin L.A."/>
            <person name="Pitluck S."/>
            <person name="Liolios K."/>
            <person name="Mavromatis K."/>
            <person name="Pagani I."/>
            <person name="Ivanova N."/>
            <person name="Mikhailova N."/>
            <person name="Pati A."/>
            <person name="Chen A."/>
            <person name="Palaniappan K."/>
            <person name="Land M."/>
            <person name="Chang Y.J."/>
            <person name="Jeffries C.D."/>
            <person name="Brambilla E.M."/>
            <person name="Rohde M."/>
            <person name="Spring S."/>
            <person name="Detter J.C."/>
            <person name="Woyke T."/>
            <person name="Bristow J."/>
            <person name="Eisen J.A."/>
            <person name="Markowitz V."/>
            <person name="Hugenholtz P."/>
            <person name="Kyrpides N.C."/>
            <person name="Klenk H.P."/>
        </authorList>
    </citation>
    <scope>NUCLEOTIDE SEQUENCE [LARGE SCALE GENOMIC DNA]</scope>
    <source>
        <strain evidence="8">ATCC BAA-1197 / DSM 17291 / Cas60314</strain>
    </source>
</reference>
<evidence type="ECO:0000313" key="7">
    <source>
        <dbReference type="EMBL" id="AER67376.1"/>
    </source>
</evidence>
<dbReference type="InterPro" id="IPR014001">
    <property type="entry name" value="Helicase_ATP-bd"/>
</dbReference>
<evidence type="ECO:0000256" key="1">
    <source>
        <dbReference type="ARBA" id="ARBA00022741"/>
    </source>
</evidence>
<dbReference type="PROSITE" id="PS51194">
    <property type="entry name" value="HELICASE_CTER"/>
    <property type="match status" value="1"/>
</dbReference>
<gene>
    <name evidence="7" type="ordered locus">Tlie_1654</name>
</gene>
<dbReference type="GO" id="GO:0004386">
    <property type="term" value="F:helicase activity"/>
    <property type="evidence" value="ECO:0007669"/>
    <property type="project" value="UniProtKB-KW"/>
</dbReference>
<dbReference type="SMART" id="SM00490">
    <property type="entry name" value="HELICc"/>
    <property type="match status" value="1"/>
</dbReference>
<dbReference type="InterPro" id="IPR027417">
    <property type="entry name" value="P-loop_NTPase"/>
</dbReference>